<dbReference type="GO" id="GO:0005737">
    <property type="term" value="C:cytoplasm"/>
    <property type="evidence" value="ECO:0007669"/>
    <property type="project" value="TreeGrafter"/>
</dbReference>
<keyword evidence="3" id="KW-1185">Reference proteome</keyword>
<evidence type="ECO:0000256" key="1">
    <source>
        <dbReference type="SAM" id="MobiDB-lite"/>
    </source>
</evidence>
<dbReference type="GO" id="GO:0006357">
    <property type="term" value="P:regulation of transcription by RNA polymerase II"/>
    <property type="evidence" value="ECO:0007669"/>
    <property type="project" value="InterPro"/>
</dbReference>
<dbReference type="PANTHER" id="PTHR22437:SF2">
    <property type="entry name" value="STORKHEAD-BOX PROTEIN 2"/>
    <property type="match status" value="1"/>
</dbReference>
<dbReference type="InterPro" id="IPR040126">
    <property type="entry name" value="STOX1/2"/>
</dbReference>
<comment type="caution">
    <text evidence="2">The sequence shown here is derived from an EMBL/GenBank/DDBJ whole genome shotgun (WGS) entry which is preliminary data.</text>
</comment>
<proteinExistence type="predicted"/>
<feature type="region of interest" description="Disordered" evidence="1">
    <location>
        <begin position="125"/>
        <end position="145"/>
    </location>
</feature>
<sequence length="230" mass="25282">MEPCVQVAPHSLALVLAQVCTEDKRDSASSPPAELNFQHHSGYDVFASFKAVNMQHFWNKALTQALSEVFFLGWIAERVLLIQGKELHLQVLRNGWTRRTLKPPQGFDIKTVGAVVSADAWYQGFSSSSGSDPRNPHDLHESRNSRHPGRCLQMCYNYPRVELRFAPSGESRLHLAGIVSGRRGTLTERSAFLRPSSSSGRDAGRNCAAAGLRFLSARLSRGIPAAAPGD</sequence>
<evidence type="ECO:0000313" key="2">
    <source>
        <dbReference type="EMBL" id="TWW58820.1"/>
    </source>
</evidence>
<dbReference type="PANTHER" id="PTHR22437">
    <property type="entry name" value="WINGED HELIX DOMAIN-CONTAINING PROTEIN"/>
    <property type="match status" value="1"/>
</dbReference>
<dbReference type="Proteomes" id="UP000324091">
    <property type="component" value="Chromosome 6"/>
</dbReference>
<reference evidence="2 3" key="1">
    <citation type="submission" date="2019-04" db="EMBL/GenBank/DDBJ databases">
        <title>Chromosome genome assembly for Takifugu flavidus.</title>
        <authorList>
            <person name="Xiao S."/>
        </authorList>
    </citation>
    <scope>NUCLEOTIDE SEQUENCE [LARGE SCALE GENOMIC DNA]</scope>
    <source>
        <strain evidence="2">HTHZ2018</strain>
        <tissue evidence="2">Muscle</tissue>
    </source>
</reference>
<gene>
    <name evidence="2" type="ORF">D4764_06G0003500</name>
</gene>
<accession>A0A5C6MZF9</accession>
<name>A0A5C6MZF9_9TELE</name>
<dbReference type="EMBL" id="RHFK02000019">
    <property type="protein sequence ID" value="TWW58820.1"/>
    <property type="molecule type" value="Genomic_DNA"/>
</dbReference>
<evidence type="ECO:0000313" key="3">
    <source>
        <dbReference type="Proteomes" id="UP000324091"/>
    </source>
</evidence>
<dbReference type="AlphaFoldDB" id="A0A5C6MZF9"/>
<organism evidence="2 3">
    <name type="scientific">Takifugu flavidus</name>
    <name type="common">sansaifugu</name>
    <dbReference type="NCBI Taxonomy" id="433684"/>
    <lineage>
        <taxon>Eukaryota</taxon>
        <taxon>Metazoa</taxon>
        <taxon>Chordata</taxon>
        <taxon>Craniata</taxon>
        <taxon>Vertebrata</taxon>
        <taxon>Euteleostomi</taxon>
        <taxon>Actinopterygii</taxon>
        <taxon>Neopterygii</taxon>
        <taxon>Teleostei</taxon>
        <taxon>Neoteleostei</taxon>
        <taxon>Acanthomorphata</taxon>
        <taxon>Eupercaria</taxon>
        <taxon>Tetraodontiformes</taxon>
        <taxon>Tetradontoidea</taxon>
        <taxon>Tetraodontidae</taxon>
        <taxon>Takifugu</taxon>
    </lineage>
</organism>
<dbReference type="GO" id="GO:0005634">
    <property type="term" value="C:nucleus"/>
    <property type="evidence" value="ECO:0007669"/>
    <property type="project" value="TreeGrafter"/>
</dbReference>
<feature type="compositionally biased region" description="Basic and acidic residues" evidence="1">
    <location>
        <begin position="134"/>
        <end position="144"/>
    </location>
</feature>
<protein>
    <submittedName>
        <fullName evidence="2">Storkhead-box protein 1</fullName>
    </submittedName>
</protein>
<dbReference type="GO" id="GO:0000977">
    <property type="term" value="F:RNA polymerase II transcription regulatory region sequence-specific DNA binding"/>
    <property type="evidence" value="ECO:0007669"/>
    <property type="project" value="TreeGrafter"/>
</dbReference>